<dbReference type="RefSeq" id="WP_130936499.1">
    <property type="nucleotide sequence ID" value="NZ_BMEE01000002.1"/>
</dbReference>
<evidence type="ECO:0008006" key="4">
    <source>
        <dbReference type="Google" id="ProtNLM"/>
    </source>
</evidence>
<name>A0A4Q9FPD6_9FLAO</name>
<dbReference type="Proteomes" id="UP000292372">
    <property type="component" value="Unassembled WGS sequence"/>
</dbReference>
<dbReference type="Gene3D" id="2.40.160.60">
    <property type="entry name" value="Outer membrane protein transport protein (OMPP1/FadL/TodX)"/>
    <property type="match status" value="2"/>
</dbReference>
<sequence>MKLLLRAALFAILCQSVSFSQSIRDYYVPTHYQGIFHGQPSSARATGMGLTTITLEGIENAFYNPATIGLTEEKINVHINYASGSQVRKGGQYPFLGVSYRINNKLIVGISTLNWVDEKNSPWSTIIGGYEESYEDRRSQSAYTAVAAYEVIPGLNVGLSGNYLVGRAVPKNVTSTEFILSFGAIYDKEVDWIKNEKISNQNIRFATSLVNVLMKNRMEQTYQDFLNFRDLPIHLSFGAAYQATLAIQPNFTEGKGFFKGAPKTLDLAVHLQFRDVLPGPKETIKNANHENNTAFGIGAEAWFMKTLAFRLGYYFENRPASGPKEVGEGAWVTDNKRGLTWGFGANLPLNAWTKGKLPFNSEVNFVTSKVLNEYGNSFTVPQYFLDRSFLFSVGINLKFVDKNQN</sequence>
<comment type="caution">
    <text evidence="2">The sequence shown here is derived from an EMBL/GenBank/DDBJ whole genome shotgun (WGS) entry which is preliminary data.</text>
</comment>
<accession>A0A4Q9FPD6</accession>
<keyword evidence="3" id="KW-1185">Reference proteome</keyword>
<feature type="signal peptide" evidence="1">
    <location>
        <begin position="1"/>
        <end position="20"/>
    </location>
</feature>
<evidence type="ECO:0000256" key="1">
    <source>
        <dbReference type="SAM" id="SignalP"/>
    </source>
</evidence>
<evidence type="ECO:0000313" key="3">
    <source>
        <dbReference type="Proteomes" id="UP000292372"/>
    </source>
</evidence>
<dbReference type="OrthoDB" id="9922at2"/>
<reference evidence="2 3" key="1">
    <citation type="journal article" date="2015" name="Int. J. Syst. Evol. Microbiol.">
        <title>Hyunsoonleella pacifica sp. nov., isolated from seawater of South Pacific Gyre.</title>
        <authorList>
            <person name="Gao X."/>
            <person name="Zhang Z."/>
            <person name="Dai X."/>
            <person name="Zhang X.H."/>
        </authorList>
    </citation>
    <scope>NUCLEOTIDE SEQUENCE [LARGE SCALE GENOMIC DNA]</scope>
    <source>
        <strain evidence="2 3">SW033</strain>
    </source>
</reference>
<dbReference type="SUPFAM" id="SSF56935">
    <property type="entry name" value="Porins"/>
    <property type="match status" value="1"/>
</dbReference>
<evidence type="ECO:0000313" key="2">
    <source>
        <dbReference type="EMBL" id="TBN16518.1"/>
    </source>
</evidence>
<feature type="chain" id="PRO_5020853292" description="Aromatic hydrocarbon degradation protein" evidence="1">
    <location>
        <begin position="21"/>
        <end position="405"/>
    </location>
</feature>
<organism evidence="2 3">
    <name type="scientific">Hyunsoonleella pacifica</name>
    <dbReference type="NCBI Taxonomy" id="1080224"/>
    <lineage>
        <taxon>Bacteria</taxon>
        <taxon>Pseudomonadati</taxon>
        <taxon>Bacteroidota</taxon>
        <taxon>Flavobacteriia</taxon>
        <taxon>Flavobacteriales</taxon>
        <taxon>Flavobacteriaceae</taxon>
    </lineage>
</organism>
<dbReference type="EMBL" id="SIRS01000003">
    <property type="protein sequence ID" value="TBN16518.1"/>
    <property type="molecule type" value="Genomic_DNA"/>
</dbReference>
<protein>
    <recommendedName>
        <fullName evidence="4">Aromatic hydrocarbon degradation protein</fullName>
    </recommendedName>
</protein>
<keyword evidence="1" id="KW-0732">Signal</keyword>
<proteinExistence type="predicted"/>
<dbReference type="AlphaFoldDB" id="A0A4Q9FPD6"/>
<gene>
    <name evidence="2" type="ORF">EYD46_07725</name>
</gene>